<dbReference type="PANTHER" id="PTHR31900:SF32">
    <property type="entry name" value="F-BOX_RNI_FBD-LIKE DOMAIN PROTEIN"/>
    <property type="match status" value="1"/>
</dbReference>
<keyword evidence="1" id="KW-0812">Transmembrane</keyword>
<dbReference type="Pfam" id="PF24758">
    <property type="entry name" value="LRR_At5g56370"/>
    <property type="match status" value="1"/>
</dbReference>
<evidence type="ECO:0000256" key="1">
    <source>
        <dbReference type="SAM" id="Phobius"/>
    </source>
</evidence>
<dbReference type="InterPro" id="IPR032675">
    <property type="entry name" value="LRR_dom_sf"/>
</dbReference>
<name>A0A7J7FPJ8_CAMSI</name>
<comment type="caution">
    <text evidence="3">The sequence shown here is derived from an EMBL/GenBank/DDBJ whole genome shotgun (WGS) entry which is preliminary data.</text>
</comment>
<dbReference type="AlphaFoldDB" id="A0A7J7FPJ8"/>
<protein>
    <recommendedName>
        <fullName evidence="2">F-box/LRR-repeat protein 15/At3g58940/PEG3-like LRR domain-containing protein</fullName>
    </recommendedName>
</protein>
<dbReference type="PANTHER" id="PTHR31900">
    <property type="entry name" value="F-BOX/RNI SUPERFAMILY PROTEIN-RELATED"/>
    <property type="match status" value="1"/>
</dbReference>
<evidence type="ECO:0000259" key="2">
    <source>
        <dbReference type="Pfam" id="PF24758"/>
    </source>
</evidence>
<evidence type="ECO:0000313" key="3">
    <source>
        <dbReference type="EMBL" id="KAF5930045.1"/>
    </source>
</evidence>
<feature type="domain" description="F-box/LRR-repeat protein 15/At3g58940/PEG3-like LRR" evidence="2">
    <location>
        <begin position="37"/>
        <end position="159"/>
    </location>
</feature>
<reference evidence="4" key="1">
    <citation type="journal article" date="2020" name="Nat. Commun.">
        <title>Genome assembly of wild tea tree DASZ reveals pedigree and selection history of tea varieties.</title>
        <authorList>
            <person name="Zhang W."/>
            <person name="Zhang Y."/>
            <person name="Qiu H."/>
            <person name="Guo Y."/>
            <person name="Wan H."/>
            <person name="Zhang X."/>
            <person name="Scossa F."/>
            <person name="Alseekh S."/>
            <person name="Zhang Q."/>
            <person name="Wang P."/>
            <person name="Xu L."/>
            <person name="Schmidt M.H."/>
            <person name="Jia X."/>
            <person name="Li D."/>
            <person name="Zhu A."/>
            <person name="Guo F."/>
            <person name="Chen W."/>
            <person name="Ni D."/>
            <person name="Usadel B."/>
            <person name="Fernie A.R."/>
            <person name="Wen W."/>
        </authorList>
    </citation>
    <scope>NUCLEOTIDE SEQUENCE [LARGE SCALE GENOMIC DNA]</scope>
    <source>
        <strain evidence="4">cv. G240</strain>
    </source>
</reference>
<proteinExistence type="predicted"/>
<organism evidence="3 4">
    <name type="scientific">Camellia sinensis</name>
    <name type="common">Tea plant</name>
    <name type="synonym">Thea sinensis</name>
    <dbReference type="NCBI Taxonomy" id="4442"/>
    <lineage>
        <taxon>Eukaryota</taxon>
        <taxon>Viridiplantae</taxon>
        <taxon>Streptophyta</taxon>
        <taxon>Embryophyta</taxon>
        <taxon>Tracheophyta</taxon>
        <taxon>Spermatophyta</taxon>
        <taxon>Magnoliopsida</taxon>
        <taxon>eudicotyledons</taxon>
        <taxon>Gunneridae</taxon>
        <taxon>Pentapetalae</taxon>
        <taxon>asterids</taxon>
        <taxon>Ericales</taxon>
        <taxon>Theaceae</taxon>
        <taxon>Camellia</taxon>
    </lineage>
</organism>
<dbReference type="SUPFAM" id="SSF52058">
    <property type="entry name" value="L domain-like"/>
    <property type="match status" value="1"/>
</dbReference>
<keyword evidence="4" id="KW-1185">Reference proteome</keyword>
<dbReference type="EMBL" id="JACBKZ010000015">
    <property type="protein sequence ID" value="KAF5930045.1"/>
    <property type="molecule type" value="Genomic_DNA"/>
</dbReference>
<dbReference type="Proteomes" id="UP000593564">
    <property type="component" value="Unassembled WGS sequence"/>
</dbReference>
<dbReference type="InterPro" id="IPR055411">
    <property type="entry name" value="LRR_FXL15/At3g58940/PEG3-like"/>
</dbReference>
<reference evidence="3 4" key="2">
    <citation type="submission" date="2020-07" db="EMBL/GenBank/DDBJ databases">
        <title>Genome assembly of wild tea tree DASZ reveals pedigree and selection history of tea varieties.</title>
        <authorList>
            <person name="Zhang W."/>
        </authorList>
    </citation>
    <scope>NUCLEOTIDE SEQUENCE [LARGE SCALE GENOMIC DNA]</scope>
    <source>
        <strain evidence="4">cv. G240</strain>
        <tissue evidence="3">Leaf</tissue>
    </source>
</reference>
<keyword evidence="1" id="KW-0472">Membrane</keyword>
<gene>
    <name evidence="3" type="ORF">HYC85_030918</name>
</gene>
<evidence type="ECO:0000313" key="4">
    <source>
        <dbReference type="Proteomes" id="UP000593564"/>
    </source>
</evidence>
<feature type="transmembrane region" description="Helical" evidence="1">
    <location>
        <begin position="20"/>
        <end position="41"/>
    </location>
</feature>
<keyword evidence="1" id="KW-1133">Transmembrane helix</keyword>
<dbReference type="InterPro" id="IPR050232">
    <property type="entry name" value="FBL13/AtMIF1-like"/>
</dbReference>
<accession>A0A7J7FPJ8</accession>
<dbReference type="Gene3D" id="3.80.10.10">
    <property type="entry name" value="Ribonuclease Inhibitor"/>
    <property type="match status" value="1"/>
</dbReference>
<sequence>MNAISRSLMQHQRRKICNLCIRWCVLGYVGVIYRVVTWLHIAVQCNVEVLELELLGYPPYTKFSLPLCLFSCGSLRSLTLNLNSCSLVLPSAVGFTNLQSLSVSSVKMLNKSFGDWISSLCKSLKELRLESIEKMNSININSSSLVYFTLLNSSLTELDHLSIAGEKLEVVNLEWRFNSFTGKSLKISTPNLKYFTWKGNPTNDNCLGNLMNLEGAQLFLEPNL</sequence>